<keyword evidence="1" id="KW-0812">Transmembrane</keyword>
<gene>
    <name evidence="2" type="ORF">SFRICE_013788</name>
</gene>
<proteinExistence type="predicted"/>
<sequence length="71" mass="8043">MVIIDETPVRPPKPRVRSARKALVDTQPVCCDPGCIWFCSVIFSIITVGMCYYLAYTLLADTKLRFAIFMP</sequence>
<name>A0A2H1VBK7_SPOFR</name>
<accession>A0A2H1VBK7</accession>
<evidence type="ECO:0000256" key="1">
    <source>
        <dbReference type="SAM" id="Phobius"/>
    </source>
</evidence>
<reference evidence="2" key="1">
    <citation type="submission" date="2016-07" db="EMBL/GenBank/DDBJ databases">
        <authorList>
            <person name="Bretaudeau A."/>
        </authorList>
    </citation>
    <scope>NUCLEOTIDE SEQUENCE</scope>
    <source>
        <strain evidence="2">Rice</strain>
        <tissue evidence="2">Whole body</tissue>
    </source>
</reference>
<feature type="transmembrane region" description="Helical" evidence="1">
    <location>
        <begin position="35"/>
        <end position="55"/>
    </location>
</feature>
<evidence type="ECO:0000313" key="2">
    <source>
        <dbReference type="EMBL" id="SOQ38186.1"/>
    </source>
</evidence>
<dbReference type="EMBL" id="ODYU01001657">
    <property type="protein sequence ID" value="SOQ38186.1"/>
    <property type="molecule type" value="Genomic_DNA"/>
</dbReference>
<protein>
    <submittedName>
        <fullName evidence="2">SFRICE_013788</fullName>
    </submittedName>
</protein>
<keyword evidence="1" id="KW-1133">Transmembrane helix</keyword>
<organism evidence="2">
    <name type="scientific">Spodoptera frugiperda</name>
    <name type="common">Fall armyworm</name>
    <dbReference type="NCBI Taxonomy" id="7108"/>
    <lineage>
        <taxon>Eukaryota</taxon>
        <taxon>Metazoa</taxon>
        <taxon>Ecdysozoa</taxon>
        <taxon>Arthropoda</taxon>
        <taxon>Hexapoda</taxon>
        <taxon>Insecta</taxon>
        <taxon>Pterygota</taxon>
        <taxon>Neoptera</taxon>
        <taxon>Endopterygota</taxon>
        <taxon>Lepidoptera</taxon>
        <taxon>Glossata</taxon>
        <taxon>Ditrysia</taxon>
        <taxon>Noctuoidea</taxon>
        <taxon>Noctuidae</taxon>
        <taxon>Amphipyrinae</taxon>
        <taxon>Spodoptera</taxon>
    </lineage>
</organism>
<dbReference type="AlphaFoldDB" id="A0A2H1VBK7"/>
<keyword evidence="1" id="KW-0472">Membrane</keyword>